<gene>
    <name evidence="2" type="ORF">WICPIJ_000080</name>
</gene>
<feature type="compositionally biased region" description="Basic and acidic residues" evidence="1">
    <location>
        <begin position="73"/>
        <end position="105"/>
    </location>
</feature>
<reference evidence="2" key="1">
    <citation type="journal article" date="2021" name="Open Biol.">
        <title>Shared evolutionary footprints suggest mitochondrial oxidative damage underlies multiple complex I losses in fungi.</title>
        <authorList>
            <person name="Schikora-Tamarit M.A."/>
            <person name="Marcet-Houben M."/>
            <person name="Nosek J."/>
            <person name="Gabaldon T."/>
        </authorList>
    </citation>
    <scope>NUCLEOTIDE SEQUENCE</scope>
    <source>
        <strain evidence="2">CBS2887</strain>
    </source>
</reference>
<evidence type="ECO:0000313" key="2">
    <source>
        <dbReference type="EMBL" id="KAH3688907.1"/>
    </source>
</evidence>
<proteinExistence type="predicted"/>
<feature type="compositionally biased region" description="Basic and acidic residues" evidence="1">
    <location>
        <begin position="45"/>
        <end position="55"/>
    </location>
</feature>
<name>A0A9P8QD95_WICPI</name>
<protein>
    <submittedName>
        <fullName evidence="2">Uncharacterized protein</fullName>
    </submittedName>
</protein>
<evidence type="ECO:0000256" key="1">
    <source>
        <dbReference type="SAM" id="MobiDB-lite"/>
    </source>
</evidence>
<feature type="compositionally biased region" description="Basic and acidic residues" evidence="1">
    <location>
        <begin position="1"/>
        <end position="10"/>
    </location>
</feature>
<organism evidence="2 3">
    <name type="scientific">Wickerhamomyces pijperi</name>
    <name type="common">Yeast</name>
    <name type="synonym">Pichia pijperi</name>
    <dbReference type="NCBI Taxonomy" id="599730"/>
    <lineage>
        <taxon>Eukaryota</taxon>
        <taxon>Fungi</taxon>
        <taxon>Dikarya</taxon>
        <taxon>Ascomycota</taxon>
        <taxon>Saccharomycotina</taxon>
        <taxon>Saccharomycetes</taxon>
        <taxon>Phaffomycetales</taxon>
        <taxon>Wickerhamomycetaceae</taxon>
        <taxon>Wickerhamomyces</taxon>
    </lineage>
</organism>
<reference evidence="2" key="2">
    <citation type="submission" date="2021-01" db="EMBL/GenBank/DDBJ databases">
        <authorList>
            <person name="Schikora-Tamarit M.A."/>
        </authorList>
    </citation>
    <scope>NUCLEOTIDE SEQUENCE</scope>
    <source>
        <strain evidence="2">CBS2887</strain>
    </source>
</reference>
<dbReference type="EMBL" id="JAEUBG010000056">
    <property type="protein sequence ID" value="KAH3688907.1"/>
    <property type="molecule type" value="Genomic_DNA"/>
</dbReference>
<dbReference type="Proteomes" id="UP000774326">
    <property type="component" value="Unassembled WGS sequence"/>
</dbReference>
<sequence>MPKKIQRPEKPAPAPPALQPGSAISDLGPSSVKEPTSDSPTTKAELVRKADIDKHNYKKNQKTNYKELRRKLSKEQFDNKVKEEQTRRKKNYDAKGNENKNANDKYEEEDVQQLEANRN</sequence>
<accession>A0A9P8QD95</accession>
<dbReference type="AlphaFoldDB" id="A0A9P8QD95"/>
<keyword evidence="3" id="KW-1185">Reference proteome</keyword>
<comment type="caution">
    <text evidence="2">The sequence shown here is derived from an EMBL/GenBank/DDBJ whole genome shotgun (WGS) entry which is preliminary data.</text>
</comment>
<feature type="region of interest" description="Disordered" evidence="1">
    <location>
        <begin position="1"/>
        <end position="119"/>
    </location>
</feature>
<evidence type="ECO:0000313" key="3">
    <source>
        <dbReference type="Proteomes" id="UP000774326"/>
    </source>
</evidence>
<feature type="compositionally biased region" description="Polar residues" evidence="1">
    <location>
        <begin position="33"/>
        <end position="42"/>
    </location>
</feature>